<dbReference type="CDD" id="cd02808">
    <property type="entry name" value="GltS_FMN"/>
    <property type="match status" value="1"/>
</dbReference>
<keyword evidence="6" id="KW-1185">Reference proteome</keyword>
<evidence type="ECO:0000256" key="3">
    <source>
        <dbReference type="SAM" id="MobiDB-lite"/>
    </source>
</evidence>
<dbReference type="SUPFAM" id="SSF51395">
    <property type="entry name" value="FMN-linked oxidoreductases"/>
    <property type="match status" value="1"/>
</dbReference>
<dbReference type="InterPro" id="IPR002932">
    <property type="entry name" value="Glu_synthdom"/>
</dbReference>
<reference evidence="5 6" key="1">
    <citation type="submission" date="2016-10" db="EMBL/GenBank/DDBJ databases">
        <title>Genome sequence of Planktotalea frisia SH6-1.</title>
        <authorList>
            <person name="Poehlein A."/>
            <person name="Bakenhus I."/>
            <person name="Voget S."/>
            <person name="Brinkhoff T."/>
            <person name="Simon M."/>
        </authorList>
    </citation>
    <scope>NUCLEOTIDE SEQUENCE [LARGE SCALE GENOMIC DNA]</scope>
    <source>
        <strain evidence="5 6">SH6-1</strain>
    </source>
</reference>
<proteinExistence type="inferred from homology"/>
<accession>A0A1L9NWL2</accession>
<dbReference type="Proteomes" id="UP000184514">
    <property type="component" value="Unassembled WGS sequence"/>
</dbReference>
<feature type="region of interest" description="Disordered" evidence="3">
    <location>
        <begin position="412"/>
        <end position="431"/>
    </location>
</feature>
<dbReference type="InterPro" id="IPR024188">
    <property type="entry name" value="GltB"/>
</dbReference>
<dbReference type="EMBL" id="MLCB01000137">
    <property type="protein sequence ID" value="OJI93649.1"/>
    <property type="molecule type" value="Genomic_DNA"/>
</dbReference>
<keyword evidence="5" id="KW-0560">Oxidoreductase</keyword>
<dbReference type="Gene3D" id="3.20.20.70">
    <property type="entry name" value="Aldolase class I"/>
    <property type="match status" value="1"/>
</dbReference>
<evidence type="ECO:0000259" key="4">
    <source>
        <dbReference type="Pfam" id="PF01645"/>
    </source>
</evidence>
<comment type="caution">
    <text evidence="5">The sequence shown here is derived from an EMBL/GenBank/DDBJ whole genome shotgun (WGS) entry which is preliminary data.</text>
</comment>
<protein>
    <submittedName>
        <fullName evidence="5">Glutamate synthase large chain</fullName>
        <ecNumber evidence="5">1.4.1.13</ecNumber>
    </submittedName>
</protein>
<dbReference type="InterPro" id="IPR013785">
    <property type="entry name" value="Aldolase_TIM"/>
</dbReference>
<dbReference type="EC" id="1.4.1.13" evidence="5"/>
<dbReference type="PANTHER" id="PTHR43819:SF1">
    <property type="entry name" value="ARCHAEAL-TYPE GLUTAMATE SYNTHASE [NADPH]"/>
    <property type="match status" value="1"/>
</dbReference>
<sequence>MDREELPFNRAQREWVKRAGEGKGNTVAFGSTRNLNVVGTPIFANAAFPPLDDQFASSEPLVIGAETRTPFAAKSFFNISGMSYGAISKPAVQALSRGAKEAGVWLNTGEGGLSPFHLEGGCDVVFQIGTAKYGVRDAEGGLSDEKLRAAAAHENVRMFEVKLAQGAKPGKGGILPAAKVTKEIAEIRGIAVGTDSLSPNRHLDVDDWGDLLDLIGHMREVTGKPVGIKTVVGTESGIQSLFDEINQRGASSAPDFITIDGGEGGTGAAPMPLIDLVGMSIREALPIVVDMRNAAGLQDRVRIIASGKLVNPGDLAWALAAGADFITSARGFMFSLGCIQALKCNKNTCPTGITTHDKRFQKGLVVEDKYKRVARYAKSLVKEVETIAHSVGVTEPRQLRRHHVRLMQDSGRSVPMSDLYPPAKPVSVAAE</sequence>
<feature type="domain" description="Glutamate synthase" evidence="4">
    <location>
        <begin position="62"/>
        <end position="393"/>
    </location>
</feature>
<organism evidence="5 6">
    <name type="scientific">Planktotalea frisia</name>
    <dbReference type="NCBI Taxonomy" id="696762"/>
    <lineage>
        <taxon>Bacteria</taxon>
        <taxon>Pseudomonadati</taxon>
        <taxon>Pseudomonadota</taxon>
        <taxon>Alphaproteobacteria</taxon>
        <taxon>Rhodobacterales</taxon>
        <taxon>Paracoccaceae</taxon>
        <taxon>Planktotalea</taxon>
    </lineage>
</organism>
<name>A0A1L9NWL2_9RHOB</name>
<dbReference type="STRING" id="696762.PFRI_21200"/>
<dbReference type="PIRSF" id="PIRSF006429">
    <property type="entry name" value="GOGAT_lg_2"/>
    <property type="match status" value="1"/>
</dbReference>
<dbReference type="GO" id="GO:0004355">
    <property type="term" value="F:glutamate synthase (NADPH) activity"/>
    <property type="evidence" value="ECO:0007669"/>
    <property type="project" value="UniProtKB-EC"/>
</dbReference>
<comment type="similarity">
    <text evidence="1 2">Belongs to the glutamate synthase family.</text>
</comment>
<evidence type="ECO:0000256" key="1">
    <source>
        <dbReference type="ARBA" id="ARBA00009716"/>
    </source>
</evidence>
<dbReference type="Pfam" id="PF01645">
    <property type="entry name" value="Glu_synthase"/>
    <property type="match status" value="1"/>
</dbReference>
<dbReference type="AlphaFoldDB" id="A0A1L9NWL2"/>
<evidence type="ECO:0000313" key="6">
    <source>
        <dbReference type="Proteomes" id="UP000184514"/>
    </source>
</evidence>
<gene>
    <name evidence="5" type="primary">gltB_1</name>
    <name evidence="5" type="ORF">PFRI_21200</name>
</gene>
<dbReference type="PANTHER" id="PTHR43819">
    <property type="entry name" value="ARCHAEAL-TYPE GLUTAMATE SYNTHASE [NADPH]"/>
    <property type="match status" value="1"/>
</dbReference>
<evidence type="ECO:0000313" key="5">
    <source>
        <dbReference type="EMBL" id="OJI93649.1"/>
    </source>
</evidence>
<dbReference type="GO" id="GO:0006537">
    <property type="term" value="P:glutamate biosynthetic process"/>
    <property type="evidence" value="ECO:0007669"/>
    <property type="project" value="InterPro"/>
</dbReference>
<evidence type="ECO:0000256" key="2">
    <source>
        <dbReference type="PIRNR" id="PIRNR006429"/>
    </source>
</evidence>